<dbReference type="RefSeq" id="WP_345080530.1">
    <property type="nucleotide sequence ID" value="NZ_BAAAWG010000006.1"/>
</dbReference>
<evidence type="ECO:0000313" key="8">
    <source>
        <dbReference type="Proteomes" id="UP001596241"/>
    </source>
</evidence>
<evidence type="ECO:0000313" key="7">
    <source>
        <dbReference type="EMBL" id="MFC5891902.1"/>
    </source>
</evidence>
<sequence length="265" mass="26900">MTARARVLVTNDDGVAAPGLRRLAAHLHDAGHEVVVAAPERDESGCGTSRAVAAGGLVPTRSTTWEEPAGVPVHAVGGPPGLIVTAACQGAFGPAPDLVLAGINPGANTGPAVLHSGTVGAVLTAAHHRRSAVAVSLGHGAPYHWDTALRALAVLLPGVLAVAPDRRPLLLNLNVPNVHPARLVGVVRTGLGPHAAARFTVQRHGPGLLRATHQEHQGHRGGEATLLAAGYATVTPLRPPTEDTGVLLDLPDARQVPGALVGDPQ</sequence>
<dbReference type="InterPro" id="IPR030048">
    <property type="entry name" value="SurE"/>
</dbReference>
<dbReference type="PANTHER" id="PTHR30457:SF0">
    <property type="entry name" value="PHOSPHATASE, PUTATIVE (AFU_ORTHOLOGUE AFUA_4G01070)-RELATED"/>
    <property type="match status" value="1"/>
</dbReference>
<dbReference type="InterPro" id="IPR036523">
    <property type="entry name" value="SurE-like_sf"/>
</dbReference>
<dbReference type="PANTHER" id="PTHR30457">
    <property type="entry name" value="5'-NUCLEOTIDASE SURE"/>
    <property type="match status" value="1"/>
</dbReference>
<evidence type="ECO:0000259" key="6">
    <source>
        <dbReference type="Pfam" id="PF01975"/>
    </source>
</evidence>
<keyword evidence="8" id="KW-1185">Reference proteome</keyword>
<comment type="catalytic activity">
    <reaction evidence="1">
        <text>a ribonucleoside 5'-phosphate + H2O = a ribonucleoside + phosphate</text>
        <dbReference type="Rhea" id="RHEA:12484"/>
        <dbReference type="ChEBI" id="CHEBI:15377"/>
        <dbReference type="ChEBI" id="CHEBI:18254"/>
        <dbReference type="ChEBI" id="CHEBI:43474"/>
        <dbReference type="ChEBI" id="CHEBI:58043"/>
        <dbReference type="EC" id="3.1.3.5"/>
    </reaction>
</comment>
<accession>A0ABW1FBW6</accession>
<dbReference type="Proteomes" id="UP001596241">
    <property type="component" value="Unassembled WGS sequence"/>
</dbReference>
<dbReference type="EC" id="3.1.3.5" evidence="3"/>
<dbReference type="SUPFAM" id="SSF64167">
    <property type="entry name" value="SurE-like"/>
    <property type="match status" value="1"/>
</dbReference>
<evidence type="ECO:0000256" key="1">
    <source>
        <dbReference type="ARBA" id="ARBA00000815"/>
    </source>
</evidence>
<dbReference type="Pfam" id="PF01975">
    <property type="entry name" value="SurE"/>
    <property type="match status" value="1"/>
</dbReference>
<gene>
    <name evidence="7" type="primary">surE</name>
    <name evidence="7" type="ORF">ACFP3M_03585</name>
</gene>
<dbReference type="Gene3D" id="3.40.1210.10">
    <property type="entry name" value="Survival protein SurE-like phosphatase/nucleotidase"/>
    <property type="match status" value="1"/>
</dbReference>
<name>A0ABW1FBW6_9ACTN</name>
<organism evidence="7 8">
    <name type="scientific">Streptomyces ramulosus</name>
    <dbReference type="NCBI Taxonomy" id="47762"/>
    <lineage>
        <taxon>Bacteria</taxon>
        <taxon>Bacillati</taxon>
        <taxon>Actinomycetota</taxon>
        <taxon>Actinomycetes</taxon>
        <taxon>Kitasatosporales</taxon>
        <taxon>Streptomycetaceae</taxon>
        <taxon>Streptomyces</taxon>
    </lineage>
</organism>
<comment type="similarity">
    <text evidence="2">Belongs to the SurE nucleotidase family.</text>
</comment>
<evidence type="ECO:0000256" key="4">
    <source>
        <dbReference type="ARBA" id="ARBA00022723"/>
    </source>
</evidence>
<dbReference type="GO" id="GO:0008253">
    <property type="term" value="F:5'-nucleotidase activity"/>
    <property type="evidence" value="ECO:0007669"/>
    <property type="project" value="UniProtKB-EC"/>
</dbReference>
<keyword evidence="5 7" id="KW-0378">Hydrolase</keyword>
<dbReference type="EMBL" id="JBHSPW010000001">
    <property type="protein sequence ID" value="MFC5891902.1"/>
    <property type="molecule type" value="Genomic_DNA"/>
</dbReference>
<proteinExistence type="inferred from homology"/>
<protein>
    <recommendedName>
        <fullName evidence="3">5'-nucleotidase</fullName>
        <ecNumber evidence="3">3.1.3.5</ecNumber>
    </recommendedName>
</protein>
<dbReference type="InterPro" id="IPR002828">
    <property type="entry name" value="SurE-like_Pase/nucleotidase"/>
</dbReference>
<evidence type="ECO:0000256" key="2">
    <source>
        <dbReference type="ARBA" id="ARBA00011062"/>
    </source>
</evidence>
<evidence type="ECO:0000256" key="3">
    <source>
        <dbReference type="ARBA" id="ARBA00012643"/>
    </source>
</evidence>
<comment type="caution">
    <text evidence="7">The sequence shown here is derived from an EMBL/GenBank/DDBJ whole genome shotgun (WGS) entry which is preliminary data.</text>
</comment>
<keyword evidence="4" id="KW-0479">Metal-binding</keyword>
<evidence type="ECO:0000256" key="5">
    <source>
        <dbReference type="ARBA" id="ARBA00022801"/>
    </source>
</evidence>
<feature type="domain" description="Survival protein SurE-like phosphatase/nucleotidase" evidence="6">
    <location>
        <begin position="7"/>
        <end position="193"/>
    </location>
</feature>
<reference evidence="8" key="1">
    <citation type="journal article" date="2019" name="Int. J. Syst. Evol. Microbiol.">
        <title>The Global Catalogue of Microorganisms (GCM) 10K type strain sequencing project: providing services to taxonomists for standard genome sequencing and annotation.</title>
        <authorList>
            <consortium name="The Broad Institute Genomics Platform"/>
            <consortium name="The Broad Institute Genome Sequencing Center for Infectious Disease"/>
            <person name="Wu L."/>
            <person name="Ma J."/>
        </authorList>
    </citation>
    <scope>NUCLEOTIDE SEQUENCE [LARGE SCALE GENOMIC DNA]</scope>
    <source>
        <strain evidence="8">CGMCC 1.15809</strain>
    </source>
</reference>